<gene>
    <name evidence="1" type="ORF">DCAR_017655</name>
</gene>
<name>A0A162A0U9_DAUCS</name>
<dbReference type="Gramene" id="KZM94412">
    <property type="protein sequence ID" value="KZM94412"/>
    <property type="gene ID" value="DCAR_017655"/>
</dbReference>
<evidence type="ECO:0000313" key="1">
    <source>
        <dbReference type="EMBL" id="KZM94412.1"/>
    </source>
</evidence>
<proteinExistence type="predicted"/>
<dbReference type="AlphaFoldDB" id="A0A162A0U9"/>
<sequence length="126" mass="14082">MSSVSVTSRAPVDGTVSTVPYRVYAALGRDYDFLSGQNAEIRRMMDTLVQERRVSVEDAVARSRARATEHIARQCLAVFPSTNGWEAEARRVTRLFCWILGELRIVRGRATRARIWGAELPGKSLG</sequence>
<organism evidence="1">
    <name type="scientific">Daucus carota subsp. sativus</name>
    <name type="common">Carrot</name>
    <dbReference type="NCBI Taxonomy" id="79200"/>
    <lineage>
        <taxon>Eukaryota</taxon>
        <taxon>Viridiplantae</taxon>
        <taxon>Streptophyta</taxon>
        <taxon>Embryophyta</taxon>
        <taxon>Tracheophyta</taxon>
        <taxon>Spermatophyta</taxon>
        <taxon>Magnoliopsida</taxon>
        <taxon>eudicotyledons</taxon>
        <taxon>Gunneridae</taxon>
        <taxon>Pentapetalae</taxon>
        <taxon>asterids</taxon>
        <taxon>campanulids</taxon>
        <taxon>Apiales</taxon>
        <taxon>Apiaceae</taxon>
        <taxon>Apioideae</taxon>
        <taxon>Scandiceae</taxon>
        <taxon>Daucinae</taxon>
        <taxon>Daucus</taxon>
        <taxon>Daucus sect. Daucus</taxon>
    </lineage>
</organism>
<protein>
    <submittedName>
        <fullName evidence="1">Uncharacterized protein</fullName>
    </submittedName>
</protein>
<reference evidence="1" key="1">
    <citation type="journal article" date="2016" name="Nat. Genet.">
        <title>A high-quality carrot genome assembly provides new insights into carotenoid accumulation and asterid genome evolution.</title>
        <authorList>
            <person name="Iorizzo M."/>
            <person name="Ellison S."/>
            <person name="Senalik D."/>
            <person name="Zeng P."/>
            <person name="Satapoomin P."/>
            <person name="Huang J."/>
            <person name="Bowman M."/>
            <person name="Iovene M."/>
            <person name="Sanseverino W."/>
            <person name="Cavagnaro P."/>
            <person name="Yildiz M."/>
            <person name="Macko-Podgorni A."/>
            <person name="Moranska E."/>
            <person name="Grzebelus E."/>
            <person name="Grzebelus D."/>
            <person name="Ashrafi H."/>
            <person name="Zheng Z."/>
            <person name="Cheng S."/>
            <person name="Spooner D."/>
            <person name="Van Deynze A."/>
            <person name="Simon P."/>
        </authorList>
    </citation>
    <scope>NUCLEOTIDE SEQUENCE [LARGE SCALE GENOMIC DNA]</scope>
    <source>
        <tissue evidence="1">Leaf</tissue>
    </source>
</reference>
<comment type="caution">
    <text evidence="1">The sequence shown here is derived from an EMBL/GenBank/DDBJ whole genome shotgun (WGS) entry which is preliminary data.</text>
</comment>
<dbReference type="EMBL" id="LNRQ01000005">
    <property type="protein sequence ID" value="KZM94412.1"/>
    <property type="molecule type" value="Genomic_DNA"/>
</dbReference>
<accession>A0A162A0U9</accession>